<dbReference type="EMBL" id="CP111014">
    <property type="protein sequence ID" value="WAQ98115.1"/>
    <property type="molecule type" value="Genomic_DNA"/>
</dbReference>
<sequence>MSLHAGIPGLGWSRKEKSFNSWRESVLQHSKHKDENKTLHNPIANQQTETRKASKERDDAQAEKDDALRSEHKQSEYMEENEIIDNRIENLQTEIRKVRQERDYVQAERDEALRRTGYVFNKRHEAYTFCKEELDKCWRVVLKWFLDDRSPSAQQTRKALKDGRKVLVVKHVPEIQQEFTTYLSLMCHNEVLKTLLMKKEVQDYFHVCIKISLLMNANDPPPFLECCGWKPFKERDGVNEAVGSEYSRSPVQQSELTEWDKQPFGPDKEKATNNTLENNDLLQASQTSYPFDIAEANIEKRETFEKNVYKEYTNRDPEVMVRVLSTLLNALKCKEHFSLRQTTPKMASERPINWWSTLHVFNSDRYRTNDCLFKRYEDPLSLIVQSGSIIWVLVVQGPVVGVVVTAPLSSILPYRAIAGPLSVGRSCSTPDPVDLDDTIIGPLMSTSIPRAHRSSAENLYVVEAVRLMVLGLVAPSSTFELPTQ</sequence>
<proteinExistence type="predicted"/>
<feature type="compositionally biased region" description="Polar residues" evidence="1">
    <location>
        <begin position="246"/>
        <end position="256"/>
    </location>
</feature>
<protein>
    <submittedName>
        <fullName evidence="2">Uncharacterized protein</fullName>
    </submittedName>
</protein>
<feature type="compositionally biased region" description="Basic and acidic residues" evidence="1">
    <location>
        <begin position="49"/>
        <end position="76"/>
    </location>
</feature>
<feature type="compositionally biased region" description="Basic and acidic residues" evidence="1">
    <location>
        <begin position="258"/>
        <end position="271"/>
    </location>
</feature>
<evidence type="ECO:0000256" key="1">
    <source>
        <dbReference type="SAM" id="MobiDB-lite"/>
    </source>
</evidence>
<evidence type="ECO:0000313" key="2">
    <source>
        <dbReference type="EMBL" id="WAQ98115.1"/>
    </source>
</evidence>
<feature type="region of interest" description="Disordered" evidence="1">
    <location>
        <begin position="21"/>
        <end position="79"/>
    </location>
</feature>
<accession>A0ABY7DN53</accession>
<keyword evidence="3" id="KW-1185">Reference proteome</keyword>
<feature type="region of interest" description="Disordered" evidence="1">
    <location>
        <begin position="243"/>
        <end position="273"/>
    </location>
</feature>
<evidence type="ECO:0000313" key="3">
    <source>
        <dbReference type="Proteomes" id="UP001164746"/>
    </source>
</evidence>
<gene>
    <name evidence="2" type="ORF">MAR_022488</name>
</gene>
<dbReference type="Proteomes" id="UP001164746">
    <property type="component" value="Chromosome 3"/>
</dbReference>
<name>A0ABY7DN53_MYAAR</name>
<reference evidence="2" key="1">
    <citation type="submission" date="2022-11" db="EMBL/GenBank/DDBJ databases">
        <title>Centuries of genome instability and evolution in soft-shell clam transmissible cancer (bioRxiv).</title>
        <authorList>
            <person name="Hart S.F.M."/>
            <person name="Yonemitsu M.A."/>
            <person name="Giersch R.M."/>
            <person name="Beal B.F."/>
            <person name="Arriagada G."/>
            <person name="Davis B.W."/>
            <person name="Ostrander E.A."/>
            <person name="Goff S.P."/>
            <person name="Metzger M.J."/>
        </authorList>
    </citation>
    <scope>NUCLEOTIDE SEQUENCE</scope>
    <source>
        <strain evidence="2">MELC-2E11</strain>
        <tissue evidence="2">Siphon/mantle</tissue>
    </source>
</reference>
<organism evidence="2 3">
    <name type="scientific">Mya arenaria</name>
    <name type="common">Soft-shell clam</name>
    <dbReference type="NCBI Taxonomy" id="6604"/>
    <lineage>
        <taxon>Eukaryota</taxon>
        <taxon>Metazoa</taxon>
        <taxon>Spiralia</taxon>
        <taxon>Lophotrochozoa</taxon>
        <taxon>Mollusca</taxon>
        <taxon>Bivalvia</taxon>
        <taxon>Autobranchia</taxon>
        <taxon>Heteroconchia</taxon>
        <taxon>Euheterodonta</taxon>
        <taxon>Imparidentia</taxon>
        <taxon>Neoheterodontei</taxon>
        <taxon>Myida</taxon>
        <taxon>Myoidea</taxon>
        <taxon>Myidae</taxon>
        <taxon>Mya</taxon>
    </lineage>
</organism>